<proteinExistence type="predicted"/>
<dbReference type="AlphaFoldDB" id="A0A2K2UCV5"/>
<dbReference type="EMBL" id="PPEK01000003">
    <property type="protein sequence ID" value="PNV68038.1"/>
    <property type="molecule type" value="Genomic_DNA"/>
</dbReference>
<name>A0A2K2UCV5_9ACTN</name>
<dbReference type="Gene3D" id="1.10.3210.10">
    <property type="entry name" value="Hypothetical protein af1432"/>
    <property type="match status" value="1"/>
</dbReference>
<keyword evidence="2" id="KW-1185">Reference proteome</keyword>
<organism evidence="1 2">
    <name type="scientific">Enteroscipio rubneri</name>
    <dbReference type="NCBI Taxonomy" id="2070686"/>
    <lineage>
        <taxon>Bacteria</taxon>
        <taxon>Bacillati</taxon>
        <taxon>Actinomycetota</taxon>
        <taxon>Coriobacteriia</taxon>
        <taxon>Eggerthellales</taxon>
        <taxon>Eggerthellaceae</taxon>
        <taxon>Enteroscipio</taxon>
    </lineage>
</organism>
<protein>
    <recommendedName>
        <fullName evidence="3">HD domain-containing protein</fullName>
    </recommendedName>
</protein>
<dbReference type="SUPFAM" id="SSF109604">
    <property type="entry name" value="HD-domain/PDEase-like"/>
    <property type="match status" value="1"/>
</dbReference>
<evidence type="ECO:0008006" key="3">
    <source>
        <dbReference type="Google" id="ProtNLM"/>
    </source>
</evidence>
<evidence type="ECO:0000313" key="1">
    <source>
        <dbReference type="EMBL" id="PNV68038.1"/>
    </source>
</evidence>
<accession>A0A2K2UCV5</accession>
<comment type="caution">
    <text evidence="1">The sequence shown here is derived from an EMBL/GenBank/DDBJ whole genome shotgun (WGS) entry which is preliminary data.</text>
</comment>
<reference evidence="2" key="1">
    <citation type="submission" date="2018-01" db="EMBL/GenBank/DDBJ databases">
        <title>Rubneribacter badeniensis gen. nov., sp. nov., and Colonibacter rubneri, gen. nov., sp. nov., WGS of new members of the Eggerthellaceae.</title>
        <authorList>
            <person name="Danylec N."/>
            <person name="Stoll D.A."/>
            <person name="Doetsch A."/>
            <person name="Kulling S.E."/>
            <person name="Huch M."/>
        </authorList>
    </citation>
    <scope>NUCLEOTIDE SEQUENCE [LARGE SCALE GENOMIC DNA]</scope>
    <source>
        <strain evidence="2">ResAG-96</strain>
    </source>
</reference>
<dbReference type="Proteomes" id="UP000236197">
    <property type="component" value="Unassembled WGS sequence"/>
</dbReference>
<gene>
    <name evidence="1" type="ORF">C2L71_04140</name>
</gene>
<evidence type="ECO:0000313" key="2">
    <source>
        <dbReference type="Proteomes" id="UP000236197"/>
    </source>
</evidence>
<sequence>MRAEDGRIAEHFLNGLAGGSDAFASAMEDPGFAEIIANELRTEDIADEPLEPLARQAPTDRVRRDFERWLAFIDGDLQPWATGGAIHFRPHWARVLMLSLVIADLEGLADEDACALAMAAAFHDSRRKDPYLDTGHGARAAAYYAQFCRDTGTGAQRSTTAGANIDFDPRTYLAVKWHDRDDDAGLEAIEEAIRRNALPELGIDDLGSLVPARARADAATVYRMFKDADGLDRIRLGPQGLDEGYLRTTHGRALVPFARRLLEASEHTRI</sequence>